<evidence type="ECO:0000256" key="1">
    <source>
        <dbReference type="ARBA" id="ARBA00006484"/>
    </source>
</evidence>
<keyword evidence="5" id="KW-0753">Steroid metabolism</keyword>
<dbReference type="Pfam" id="PF13561">
    <property type="entry name" value="adh_short_C2"/>
    <property type="match status" value="1"/>
</dbReference>
<accession>A0A941CWW5</accession>
<dbReference type="GO" id="GO:0008206">
    <property type="term" value="P:bile acid metabolic process"/>
    <property type="evidence" value="ECO:0007669"/>
    <property type="project" value="UniProtKB-ARBA"/>
</dbReference>
<reference evidence="6 8" key="1">
    <citation type="submission" date="2021-04" db="EMBL/GenBank/DDBJ databases">
        <title>Allobacillus sp. nov. SKP8-2 isolated from shrimp paste.</title>
        <authorList>
            <person name="Tanasupawat S."/>
            <person name="Yiamsombat S."/>
            <person name="Kanchanasin P."/>
            <person name="Kuncharoen N."/>
        </authorList>
    </citation>
    <scope>NUCLEOTIDE SEQUENCE [LARGE SCALE GENOMIC DNA]</scope>
    <source>
        <strain evidence="6 8">SKP8-2</strain>
    </source>
</reference>
<organism evidence="6 8">
    <name type="scientific">Allobacillus saliphilus</name>
    <dbReference type="NCBI Taxonomy" id="2912308"/>
    <lineage>
        <taxon>Bacteria</taxon>
        <taxon>Bacillati</taxon>
        <taxon>Bacillota</taxon>
        <taxon>Bacilli</taxon>
        <taxon>Bacillales</taxon>
        <taxon>Bacillaceae</taxon>
        <taxon>Allobacillus</taxon>
    </lineage>
</organism>
<name>A0A941CWW5_9BACI</name>
<dbReference type="PANTHER" id="PTHR43180">
    <property type="entry name" value="3-OXOACYL-(ACYL-CARRIER-PROTEIN) REDUCTASE (AFU_ORTHOLOGUE AFUA_6G11210)"/>
    <property type="match status" value="1"/>
</dbReference>
<dbReference type="Proteomes" id="UP000675431">
    <property type="component" value="Unassembled WGS sequence"/>
</dbReference>
<evidence type="ECO:0000256" key="3">
    <source>
        <dbReference type="ARBA" id="ARBA00023027"/>
    </source>
</evidence>
<evidence type="ECO:0000256" key="2">
    <source>
        <dbReference type="ARBA" id="ARBA00023002"/>
    </source>
</evidence>
<keyword evidence="8" id="KW-1185">Reference proteome</keyword>
<dbReference type="CDD" id="cd05233">
    <property type="entry name" value="SDR_c"/>
    <property type="match status" value="1"/>
</dbReference>
<dbReference type="GO" id="GO:0047936">
    <property type="term" value="F:glucose 1-dehydrogenase [NAD(P)+] activity"/>
    <property type="evidence" value="ECO:0007669"/>
    <property type="project" value="UniProtKB-EC"/>
</dbReference>
<comment type="similarity">
    <text evidence="1">Belongs to the short-chain dehydrogenases/reductases (SDR) family.</text>
</comment>
<dbReference type="PROSITE" id="PS00061">
    <property type="entry name" value="ADH_SHORT"/>
    <property type="match status" value="1"/>
</dbReference>
<evidence type="ECO:0000313" key="7">
    <source>
        <dbReference type="EMBL" id="MBR7554837.1"/>
    </source>
</evidence>
<dbReference type="RefSeq" id="WP_212369647.1">
    <property type="nucleotide sequence ID" value="NZ_JAGSIE010000018.1"/>
</dbReference>
<keyword evidence="2 6" id="KW-0560">Oxidoreductase</keyword>
<dbReference type="EMBL" id="JAGSIE010000041">
    <property type="protein sequence ID" value="MBR7554837.1"/>
    <property type="molecule type" value="Genomic_DNA"/>
</dbReference>
<dbReference type="SUPFAM" id="SSF51735">
    <property type="entry name" value="NAD(P)-binding Rossmann-fold domains"/>
    <property type="match status" value="1"/>
</dbReference>
<dbReference type="PRINTS" id="PR00081">
    <property type="entry name" value="GDHRDH"/>
</dbReference>
<dbReference type="NCBIfam" id="NF009466">
    <property type="entry name" value="PRK12826.1-2"/>
    <property type="match status" value="1"/>
</dbReference>
<proteinExistence type="inferred from homology"/>
<keyword evidence="3" id="KW-0520">NAD</keyword>
<dbReference type="PANTHER" id="PTHR43180:SF28">
    <property type="entry name" value="NAD(P)-BINDING ROSSMANN-FOLD SUPERFAMILY PROTEIN"/>
    <property type="match status" value="1"/>
</dbReference>
<dbReference type="Gene3D" id="3.40.50.720">
    <property type="entry name" value="NAD(P)-binding Rossmann-like Domain"/>
    <property type="match status" value="1"/>
</dbReference>
<dbReference type="FunFam" id="3.40.50.720:FF:000084">
    <property type="entry name" value="Short-chain dehydrogenase reductase"/>
    <property type="match status" value="1"/>
</dbReference>
<sequence length="246" mass="26360">MLVRLDGQVAIITGGVSGIGEATARLFIEEGANVIIADVNNPKGEELANELGDRATYVYTDVTEEEEVKQLINQTVEKFGKLDILFNNAGVGPVMDTAEMNDDQWNRVIEVNLNGVFYGTKHAVSHFREKGSGVIINTASMLGHVGQSQTAAYSASKAGVVNLTRATALEYAKYNVRVNAVCPGYVKTPLMEQLEEGDIEELAQVTPLGRLGKAEEVAKAVLFLATDDSSFITGTSLIVDGGYTAK</sequence>
<protein>
    <submittedName>
        <fullName evidence="6">Glucose 1-dehydrogenase</fullName>
        <ecNumber evidence="6">1.1.1.47</ecNumber>
    </submittedName>
</protein>
<evidence type="ECO:0000313" key="8">
    <source>
        <dbReference type="Proteomes" id="UP000675431"/>
    </source>
</evidence>
<dbReference type="NCBIfam" id="NF005559">
    <property type="entry name" value="PRK07231.1"/>
    <property type="match status" value="1"/>
</dbReference>
<dbReference type="InterPro" id="IPR020904">
    <property type="entry name" value="Sc_DH/Rdtase_CS"/>
</dbReference>
<comment type="caution">
    <text evidence="6">The sequence shown here is derived from an EMBL/GenBank/DDBJ whole genome shotgun (WGS) entry which is preliminary data.</text>
</comment>
<dbReference type="EC" id="1.1.1.47" evidence="6"/>
<keyword evidence="4" id="KW-0443">Lipid metabolism</keyword>
<dbReference type="AlphaFoldDB" id="A0A941CWW5"/>
<evidence type="ECO:0000313" key="6">
    <source>
        <dbReference type="EMBL" id="MBR7553893.1"/>
    </source>
</evidence>
<evidence type="ECO:0000256" key="5">
    <source>
        <dbReference type="ARBA" id="ARBA00023221"/>
    </source>
</evidence>
<dbReference type="PRINTS" id="PR00080">
    <property type="entry name" value="SDRFAMILY"/>
</dbReference>
<dbReference type="EMBL" id="JAGSIE010000018">
    <property type="protein sequence ID" value="MBR7553893.1"/>
    <property type="molecule type" value="Genomic_DNA"/>
</dbReference>
<dbReference type="InterPro" id="IPR036291">
    <property type="entry name" value="NAD(P)-bd_dom_sf"/>
</dbReference>
<evidence type="ECO:0000256" key="4">
    <source>
        <dbReference type="ARBA" id="ARBA00023098"/>
    </source>
</evidence>
<dbReference type="InterPro" id="IPR002347">
    <property type="entry name" value="SDR_fam"/>
</dbReference>
<gene>
    <name evidence="6" type="ORF">KC820_06935</name>
    <name evidence="7" type="ORF">KC820_11945</name>
</gene>